<dbReference type="AlphaFoldDB" id="A0A7G5MR45"/>
<evidence type="ECO:0000313" key="4">
    <source>
        <dbReference type="EMBL" id="QMW79567.1"/>
    </source>
</evidence>
<accession>A0A7G5MR45</accession>
<proteinExistence type="predicted"/>
<protein>
    <recommendedName>
        <fullName evidence="6">ATP-binding protein</fullName>
    </recommendedName>
</protein>
<dbReference type="GeneID" id="75055080"/>
<gene>
    <name evidence="2" type="ORF">E5259_05425</name>
    <name evidence="3" type="ORF">E5259_18005</name>
    <name evidence="4" type="ORF">E5259_19275</name>
</gene>
<organism evidence="2 5">
    <name type="scientific">Blautia producta</name>
    <dbReference type="NCBI Taxonomy" id="33035"/>
    <lineage>
        <taxon>Bacteria</taxon>
        <taxon>Bacillati</taxon>
        <taxon>Bacillota</taxon>
        <taxon>Clostridia</taxon>
        <taxon>Lachnospirales</taxon>
        <taxon>Lachnospiraceae</taxon>
        <taxon>Blautia</taxon>
    </lineage>
</organism>
<reference evidence="2 5" key="1">
    <citation type="submission" date="2019-04" db="EMBL/GenBank/DDBJ databases">
        <authorList>
            <person name="Schori C."/>
            <person name="Ahrens C."/>
        </authorList>
    </citation>
    <scope>NUCLEOTIDE SEQUENCE [LARGE SCALE GENOMIC DNA]</scope>
    <source>
        <strain evidence="2 5">DSM 2950</strain>
    </source>
</reference>
<dbReference type="RefSeq" id="WP_018597333.1">
    <property type="nucleotide sequence ID" value="NZ_CABLBP010000049.1"/>
</dbReference>
<dbReference type="EMBL" id="CP039126">
    <property type="protein sequence ID" value="QMW77088.1"/>
    <property type="molecule type" value="Genomic_DNA"/>
</dbReference>
<feature type="compositionally biased region" description="Basic and acidic residues" evidence="1">
    <location>
        <begin position="210"/>
        <end position="227"/>
    </location>
</feature>
<dbReference type="EMBL" id="CP039126">
    <property type="protein sequence ID" value="QMW79343.1"/>
    <property type="molecule type" value="Genomic_DNA"/>
</dbReference>
<name>A0A7G5MR45_9FIRM</name>
<dbReference type="EMBL" id="CP039126">
    <property type="protein sequence ID" value="QMW79567.1"/>
    <property type="molecule type" value="Genomic_DNA"/>
</dbReference>
<sequence length="227" mass="25230">MGIPVLIIGKSGTGKSRSMKDCVGKDFGLIRVLNKPLPFRGKLPGNVCCDYGKIKAAAKSKQWPKSIIIDDAGYLITGQFMDGHNTTGKGNAVFSLYNQLADDFYRLVKCIADEAPEDRIVYVIMHEDTNDFGDIKPKTIGKLLDEKVCLEGMFTIVLRAVKGERYAFVTQSRDGAVSKAPDDMFADIEIDNDLLMVDNTIREYYGIENPKNKESEEKKDDKETTGV</sequence>
<evidence type="ECO:0000256" key="1">
    <source>
        <dbReference type="SAM" id="MobiDB-lite"/>
    </source>
</evidence>
<evidence type="ECO:0000313" key="5">
    <source>
        <dbReference type="Proteomes" id="UP000515789"/>
    </source>
</evidence>
<dbReference type="Proteomes" id="UP000515789">
    <property type="component" value="Chromosome"/>
</dbReference>
<evidence type="ECO:0008006" key="6">
    <source>
        <dbReference type="Google" id="ProtNLM"/>
    </source>
</evidence>
<evidence type="ECO:0000313" key="2">
    <source>
        <dbReference type="EMBL" id="QMW77088.1"/>
    </source>
</evidence>
<evidence type="ECO:0000313" key="3">
    <source>
        <dbReference type="EMBL" id="QMW79343.1"/>
    </source>
</evidence>
<feature type="region of interest" description="Disordered" evidence="1">
    <location>
        <begin position="208"/>
        <end position="227"/>
    </location>
</feature>